<reference evidence="2" key="1">
    <citation type="submission" date="2015-04" db="EMBL/GenBank/DDBJ databases">
        <authorList>
            <person name="Schardt J."/>
            <person name="Mueller-Herbst S."/>
            <person name="Scherer S."/>
            <person name="Huptas C."/>
        </authorList>
    </citation>
    <scope>NUCLEOTIDE SEQUENCE [LARGE SCALE GENOMIC DNA]</scope>
    <source>
        <strain evidence="2">Kiel-L1</strain>
    </source>
</reference>
<comment type="caution">
    <text evidence="1">The sequence shown here is derived from an EMBL/GenBank/DDBJ whole genome shotgun (WGS) entry which is preliminary data.</text>
</comment>
<accession>A0A3D8TTV0</accession>
<gene>
    <name evidence="1" type="ORF">UR08_01490</name>
</gene>
<dbReference type="Gene3D" id="6.20.120.50">
    <property type="match status" value="1"/>
</dbReference>
<organism evidence="1 2">
    <name type="scientific">Listeria kieliensis</name>
    <dbReference type="NCBI Taxonomy" id="1621700"/>
    <lineage>
        <taxon>Bacteria</taxon>
        <taxon>Bacillati</taxon>
        <taxon>Bacillota</taxon>
        <taxon>Bacilli</taxon>
        <taxon>Bacillales</taxon>
        <taxon>Listeriaceae</taxon>
        <taxon>Listeria</taxon>
    </lineage>
</organism>
<dbReference type="RefSeq" id="WP_240616008.1">
    <property type="nucleotide sequence ID" value="NZ_LARY01000001.1"/>
</dbReference>
<keyword evidence="2" id="KW-1185">Reference proteome</keyword>
<dbReference type="EMBL" id="LARY01000001">
    <property type="protein sequence ID" value="RDX02229.1"/>
    <property type="molecule type" value="Genomic_DNA"/>
</dbReference>
<dbReference type="InterPro" id="IPR021377">
    <property type="entry name" value="DUF3006"/>
</dbReference>
<protein>
    <submittedName>
        <fullName evidence="1">Uncharacterized protein</fullName>
    </submittedName>
</protein>
<dbReference type="Pfam" id="PF11213">
    <property type="entry name" value="DUF3006"/>
    <property type="match status" value="1"/>
</dbReference>
<dbReference type="AlphaFoldDB" id="A0A3D8TTV0"/>
<sequence length="79" mass="8960">MKREIKATLDRVEDGIAVFITSESEVSLEWPESELPSEIKEGDAVTICARIEKDEEATLAGEKRIADKLKKLRKKNMNK</sequence>
<evidence type="ECO:0000313" key="2">
    <source>
        <dbReference type="Proteomes" id="UP000257055"/>
    </source>
</evidence>
<dbReference type="Proteomes" id="UP000257055">
    <property type="component" value="Unassembled WGS sequence"/>
</dbReference>
<name>A0A3D8TTV0_9LIST</name>
<proteinExistence type="predicted"/>
<evidence type="ECO:0000313" key="1">
    <source>
        <dbReference type="EMBL" id="RDX02229.1"/>
    </source>
</evidence>